<keyword evidence="8 13" id="KW-0630">Potassium</keyword>
<evidence type="ECO:0000256" key="15">
    <source>
        <dbReference type="PIRSR" id="PIRSR000130-2"/>
    </source>
</evidence>
<dbReference type="EMBL" id="CP040736">
    <property type="protein sequence ID" value="QCX25827.1"/>
    <property type="molecule type" value="Genomic_DNA"/>
</dbReference>
<evidence type="ECO:0000256" key="7">
    <source>
        <dbReference type="ARBA" id="ARBA00022755"/>
    </source>
</evidence>
<sequence length="492" mass="52276">MSAWDTKFDKKGFTFDDVLLIPAESHVLPNEVDLSVQLAKNIKLNTPILSASMDTVTEAPMAIAMARQGGLGVIHKNMSIEQQADEVSKVKRSENGVIIDPIYLTADDEVAQAEKLMSTYRISGVPIVNNTNDLKLVGIITNRDLRFITDYSVKIGTVMTSEELVTAPVGTSLKEAEQILQEHRIEKLPLIDKNGRLGGLVTIKDIEKVKEFPNAAKDKYGRLLVAAAVGVTSDTFERAEALLSAGADAIIIDTAHGHSAGVLRKIGEIRAKFPEATLIAGNVATAEGTRALYDAGVDVVKVGIGPGSICTTRIVAGVGVPQLTAVYDAASVAHEYGKTIIADGGIKYSGDIVKALAGGGNAVMLGSMLAGTDEAPGDFEIYQGRRFKTYRGMGSLAAMSHGSSDRYFQSGVNEANKLVPEGIEGRVAAKGAVGDVIYQLLGGLRSGMGYVGAHNLKELQDAQFIQISNAGLRESHPHDVTITKEAPNYSVK</sequence>
<feature type="binding site" evidence="16">
    <location>
        <begin position="253"/>
        <end position="255"/>
    </location>
    <ligand>
        <name>NAD(+)</name>
        <dbReference type="ChEBI" id="CHEBI:57540"/>
    </ligand>
</feature>
<comment type="subunit">
    <text evidence="3 13">Homotetramer.</text>
</comment>
<proteinExistence type="inferred from homology"/>
<comment type="activity regulation">
    <text evidence="13">Mycophenolic acid (MPA) is a non-competitive inhibitor that prevents formation of the closed enzyme conformation by binding to the same site as the amobile flap. In contrast, mizoribine monophosphate (MZP) is a competitive inhibitor that induces the closed conformation. MPA is a potent inhibitor of mammalian IMPDHs but a poor inhibitor of the bacterial enzymes. MZP is a more potent inhibitor of bacterial IMPDH.</text>
</comment>
<dbReference type="SUPFAM" id="SSF51412">
    <property type="entry name" value="Inosine monophosphate dehydrogenase (IMPDH)"/>
    <property type="match status" value="2"/>
</dbReference>
<dbReference type="GO" id="GO:0003938">
    <property type="term" value="F:IMP dehydrogenase activity"/>
    <property type="evidence" value="ECO:0007669"/>
    <property type="project" value="UniProtKB-UniRule"/>
</dbReference>
<feature type="binding site" evidence="13 15">
    <location>
        <begin position="343"/>
        <end position="345"/>
    </location>
    <ligand>
        <name>IMP</name>
        <dbReference type="ChEBI" id="CHEBI:58053"/>
    </ligand>
</feature>
<feature type="binding site" description="in other chain" evidence="13 17">
    <location>
        <position position="310"/>
    </location>
    <ligand>
        <name>K(+)</name>
        <dbReference type="ChEBI" id="CHEBI:29103"/>
        <note>ligand shared between two tetrameric partners</note>
    </ligand>
</feature>
<evidence type="ECO:0000256" key="11">
    <source>
        <dbReference type="ARBA" id="ARBA00023122"/>
    </source>
</evidence>
<feature type="binding site" description="in other chain" evidence="13 17">
    <location>
        <position position="305"/>
    </location>
    <ligand>
        <name>K(+)</name>
        <dbReference type="ChEBI" id="CHEBI:29103"/>
        <note>ligand shared between two tetrameric partners</note>
    </ligand>
</feature>
<evidence type="ECO:0000256" key="17">
    <source>
        <dbReference type="PIRSR" id="PIRSR000130-4"/>
    </source>
</evidence>
<feature type="binding site" evidence="13">
    <location>
        <position position="474"/>
    </location>
    <ligand>
        <name>K(+)</name>
        <dbReference type="ChEBI" id="CHEBI:29103"/>
        <note>ligand shared between two tetrameric partners</note>
    </ligand>
</feature>
<evidence type="ECO:0000256" key="10">
    <source>
        <dbReference type="ARBA" id="ARBA00023027"/>
    </source>
</evidence>
<dbReference type="InterPro" id="IPR013785">
    <property type="entry name" value="Aldolase_TIM"/>
</dbReference>
<keyword evidence="7 13" id="KW-0658">Purine biosynthesis</keyword>
<feature type="binding site" evidence="13 15">
    <location>
        <position position="308"/>
    </location>
    <ligand>
        <name>IMP</name>
        <dbReference type="ChEBI" id="CHEBI:58053"/>
    </ligand>
</feature>
<dbReference type="PROSITE" id="PS00487">
    <property type="entry name" value="IMP_DH_GMP_RED"/>
    <property type="match status" value="1"/>
</dbReference>
<dbReference type="HAMAP" id="MF_01964">
    <property type="entry name" value="IMPDH"/>
    <property type="match status" value="1"/>
</dbReference>
<dbReference type="Pfam" id="PF00571">
    <property type="entry name" value="CBS"/>
    <property type="match status" value="2"/>
</dbReference>
<dbReference type="EC" id="1.1.1.205" evidence="13 20"/>
<keyword evidence="10 13" id="KW-0520">NAD</keyword>
<evidence type="ECO:0000256" key="14">
    <source>
        <dbReference type="PIRSR" id="PIRSR000130-1"/>
    </source>
</evidence>
<dbReference type="InterPro" id="IPR000644">
    <property type="entry name" value="CBS_dom"/>
</dbReference>
<feature type="active site" description="Thioimidate intermediate" evidence="13 14">
    <location>
        <position position="310"/>
    </location>
</feature>
<dbReference type="NCBIfam" id="TIGR01302">
    <property type="entry name" value="IMP_dehydrog"/>
    <property type="match status" value="1"/>
</dbReference>
<dbReference type="RefSeq" id="WP_057815839.1">
    <property type="nucleotide sequence ID" value="NZ_CP040736.1"/>
</dbReference>
<dbReference type="InterPro" id="IPR005990">
    <property type="entry name" value="IMP_DH"/>
</dbReference>
<evidence type="ECO:0000256" key="20">
    <source>
        <dbReference type="RuleBase" id="RU003928"/>
    </source>
</evidence>
<dbReference type="PANTHER" id="PTHR11911">
    <property type="entry name" value="INOSINE-5-MONOPHOSPHATE DEHYDROGENASE RELATED"/>
    <property type="match status" value="1"/>
</dbReference>
<feature type="binding site" evidence="13 15">
    <location>
        <begin position="366"/>
        <end position="367"/>
    </location>
    <ligand>
        <name>IMP</name>
        <dbReference type="ChEBI" id="CHEBI:58053"/>
    </ligand>
</feature>
<comment type="caution">
    <text evidence="13">Lacks conserved residue(s) required for the propagation of feature annotation.</text>
</comment>
<name>A0A5B7T1A2_9LACO</name>
<feature type="binding site" evidence="13">
    <location>
        <position position="476"/>
    </location>
    <ligand>
        <name>K(+)</name>
        <dbReference type="ChEBI" id="CHEBI:29103"/>
        <note>ligand shared between two tetrameric partners</note>
    </ligand>
</feature>
<evidence type="ECO:0000256" key="16">
    <source>
        <dbReference type="PIRSR" id="PIRSR000130-3"/>
    </source>
</evidence>
<reference evidence="22 23" key="1">
    <citation type="submission" date="2019-05" db="EMBL/GenBank/DDBJ databases">
        <title>Genome Sequence of Lactobacillus futsaii Y97, a Potential Probiotic Strain Isolated from the Futsai of Taiwan.</title>
        <authorList>
            <person name="Du X."/>
        </authorList>
    </citation>
    <scope>NUCLEOTIDE SEQUENCE [LARGE SCALE GENOMIC DNA]</scope>
    <source>
        <strain evidence="22 23">Y97</strain>
    </source>
</reference>
<feature type="binding site" evidence="13 16">
    <location>
        <begin position="303"/>
        <end position="305"/>
    </location>
    <ligand>
        <name>NAD(+)</name>
        <dbReference type="ChEBI" id="CHEBI:57540"/>
    </ligand>
</feature>
<feature type="binding site" evidence="13 15">
    <location>
        <begin position="390"/>
        <end position="394"/>
    </location>
    <ligand>
        <name>IMP</name>
        <dbReference type="ChEBI" id="CHEBI:58053"/>
    </ligand>
</feature>
<evidence type="ECO:0000256" key="2">
    <source>
        <dbReference type="ARBA" id="ARBA00005502"/>
    </source>
</evidence>
<dbReference type="InterPro" id="IPR001093">
    <property type="entry name" value="IMP_DH_GMPRt"/>
</dbReference>
<dbReference type="GO" id="GO:0006183">
    <property type="term" value="P:GTP biosynthetic process"/>
    <property type="evidence" value="ECO:0007669"/>
    <property type="project" value="TreeGrafter"/>
</dbReference>
<comment type="pathway">
    <text evidence="13 20">Purine metabolism; XMP biosynthesis via de novo pathway; XMP from IMP: step 1/1.</text>
</comment>
<evidence type="ECO:0000256" key="3">
    <source>
        <dbReference type="ARBA" id="ARBA00011881"/>
    </source>
</evidence>
<organism evidence="22 23">
    <name type="scientific">Companilactobacillus futsaii</name>
    <dbReference type="NCBI Taxonomy" id="938155"/>
    <lineage>
        <taxon>Bacteria</taxon>
        <taxon>Bacillati</taxon>
        <taxon>Bacillota</taxon>
        <taxon>Bacilli</taxon>
        <taxon>Lactobacillales</taxon>
        <taxon>Lactobacillaceae</taxon>
        <taxon>Companilactobacillus</taxon>
    </lineage>
</organism>
<dbReference type="GO" id="GO:0000166">
    <property type="term" value="F:nucleotide binding"/>
    <property type="evidence" value="ECO:0007669"/>
    <property type="project" value="UniProtKB-UniRule"/>
</dbReference>
<dbReference type="Pfam" id="PF00478">
    <property type="entry name" value="IMPDH"/>
    <property type="match status" value="1"/>
</dbReference>
<dbReference type="UniPathway" id="UPA00601">
    <property type="reaction ID" value="UER00295"/>
</dbReference>
<comment type="cofactor">
    <cofactor evidence="1 13">
        <name>K(+)</name>
        <dbReference type="ChEBI" id="CHEBI:29103"/>
    </cofactor>
</comment>
<dbReference type="FunFam" id="3.20.20.70:FF:000003">
    <property type="entry name" value="GMP reductase"/>
    <property type="match status" value="1"/>
</dbReference>
<evidence type="ECO:0000256" key="18">
    <source>
        <dbReference type="PROSITE-ProRule" id="PRU00703"/>
    </source>
</evidence>
<keyword evidence="4 13" id="KW-0479">Metal-binding</keyword>
<evidence type="ECO:0000259" key="21">
    <source>
        <dbReference type="PROSITE" id="PS51371"/>
    </source>
</evidence>
<evidence type="ECO:0000256" key="19">
    <source>
        <dbReference type="RuleBase" id="RU003927"/>
    </source>
</evidence>
<evidence type="ECO:0000256" key="8">
    <source>
        <dbReference type="ARBA" id="ARBA00022958"/>
    </source>
</evidence>
<keyword evidence="9 13" id="KW-0560">Oxidoreductase</keyword>
<keyword evidence="11 18" id="KW-0129">CBS domain</keyword>
<feature type="binding site" evidence="13">
    <location>
        <position position="253"/>
    </location>
    <ligand>
        <name>NAD(+)</name>
        <dbReference type="ChEBI" id="CHEBI:57540"/>
    </ligand>
</feature>
<dbReference type="Proteomes" id="UP000310673">
    <property type="component" value="Chromosome"/>
</dbReference>
<feature type="binding site" evidence="13">
    <location>
        <position position="475"/>
    </location>
    <ligand>
        <name>K(+)</name>
        <dbReference type="ChEBI" id="CHEBI:29103"/>
        <note>ligand shared between two tetrameric partners</note>
    </ligand>
</feature>
<evidence type="ECO:0000256" key="6">
    <source>
        <dbReference type="ARBA" id="ARBA00022749"/>
    </source>
</evidence>
<evidence type="ECO:0000256" key="12">
    <source>
        <dbReference type="ARBA" id="ARBA00048028"/>
    </source>
</evidence>
<evidence type="ECO:0000256" key="13">
    <source>
        <dbReference type="HAMAP-Rule" id="MF_01964"/>
    </source>
</evidence>
<feature type="domain" description="CBS" evidence="21">
    <location>
        <begin position="97"/>
        <end position="155"/>
    </location>
</feature>
<accession>A0A5B7T1A2</accession>
<dbReference type="SMART" id="SM00116">
    <property type="entry name" value="CBS"/>
    <property type="match status" value="2"/>
</dbReference>
<dbReference type="InterPro" id="IPR015875">
    <property type="entry name" value="IMP_DH/GMP_Rdtase_CS"/>
</dbReference>
<feature type="domain" description="CBS" evidence="21">
    <location>
        <begin position="159"/>
        <end position="216"/>
    </location>
</feature>
<evidence type="ECO:0000256" key="1">
    <source>
        <dbReference type="ARBA" id="ARBA00001958"/>
    </source>
</evidence>
<dbReference type="KEGG" id="lft:FG051_12315"/>
<dbReference type="SMART" id="SM01240">
    <property type="entry name" value="IMPDH"/>
    <property type="match status" value="1"/>
</dbReference>
<evidence type="ECO:0000256" key="9">
    <source>
        <dbReference type="ARBA" id="ARBA00023002"/>
    </source>
</evidence>
<dbReference type="PANTHER" id="PTHR11911:SF111">
    <property type="entry name" value="INOSINE-5'-MONOPHOSPHATE DEHYDROGENASE"/>
    <property type="match status" value="1"/>
</dbReference>
<keyword evidence="5" id="KW-0677">Repeat</keyword>
<comment type="catalytic activity">
    <reaction evidence="12 13 20">
        <text>IMP + NAD(+) + H2O = XMP + NADH + H(+)</text>
        <dbReference type="Rhea" id="RHEA:11708"/>
        <dbReference type="ChEBI" id="CHEBI:15377"/>
        <dbReference type="ChEBI" id="CHEBI:15378"/>
        <dbReference type="ChEBI" id="CHEBI:57464"/>
        <dbReference type="ChEBI" id="CHEBI:57540"/>
        <dbReference type="ChEBI" id="CHEBI:57945"/>
        <dbReference type="ChEBI" id="CHEBI:58053"/>
        <dbReference type="EC" id="1.1.1.205"/>
    </reaction>
</comment>
<dbReference type="PIRSF" id="PIRSF000130">
    <property type="entry name" value="IMPDH"/>
    <property type="match status" value="1"/>
</dbReference>
<evidence type="ECO:0000256" key="4">
    <source>
        <dbReference type="ARBA" id="ARBA00022723"/>
    </source>
</evidence>
<dbReference type="GO" id="GO:0006177">
    <property type="term" value="P:GMP biosynthetic process"/>
    <property type="evidence" value="ECO:0007669"/>
    <property type="project" value="UniProtKB-UniRule"/>
</dbReference>
<keyword evidence="6 13" id="KW-0332">GMP biosynthesis</keyword>
<feature type="binding site" description="in other chain" evidence="13 17">
    <location>
        <position position="307"/>
    </location>
    <ligand>
        <name>K(+)</name>
        <dbReference type="ChEBI" id="CHEBI:29103"/>
        <note>ligand shared between two tetrameric partners</note>
    </ligand>
</feature>
<feature type="active site" description="Proton acceptor" evidence="13 14">
    <location>
        <position position="406"/>
    </location>
</feature>
<dbReference type="STRING" id="1423818.FC88_GL001715"/>
<dbReference type="Gene3D" id="3.20.20.70">
    <property type="entry name" value="Aldolase class I"/>
    <property type="match status" value="1"/>
</dbReference>
<dbReference type="CDD" id="cd00381">
    <property type="entry name" value="IMPDH"/>
    <property type="match status" value="1"/>
</dbReference>
<dbReference type="AlphaFoldDB" id="A0A5B7T1A2"/>
<comment type="function">
    <text evidence="13">Catalyzes the conversion of inosine 5'-phosphate (IMP) to xanthosine 5'-phosphate (XMP), the first committed and rate-limiting step in the de novo synthesis of guanine nucleotides, and therefore plays an important role in the regulation of cell growth.</text>
</comment>
<protein>
    <recommendedName>
        <fullName evidence="13 20">Inosine-5'-monophosphate dehydrogenase</fullName>
        <shortName evidence="13">IMP dehydrogenase</shortName>
        <shortName evidence="13">IMPD</shortName>
        <shortName evidence="13">IMPDH</shortName>
        <ecNumber evidence="13 20">1.1.1.205</ecNumber>
    </recommendedName>
</protein>
<dbReference type="GO" id="GO:0046872">
    <property type="term" value="F:metal ion binding"/>
    <property type="evidence" value="ECO:0007669"/>
    <property type="project" value="UniProtKB-UniRule"/>
</dbReference>
<comment type="similarity">
    <text evidence="2 13 19">Belongs to the IMPDH/GMPR family.</text>
</comment>
<evidence type="ECO:0000313" key="22">
    <source>
        <dbReference type="EMBL" id="QCX25827.1"/>
    </source>
</evidence>
<feature type="binding site" evidence="13 15">
    <location>
        <position position="421"/>
    </location>
    <ligand>
        <name>IMP</name>
        <dbReference type="ChEBI" id="CHEBI:58053"/>
    </ligand>
</feature>
<gene>
    <name evidence="13 22" type="primary">guaB</name>
    <name evidence="22" type="ORF">FG051_12315</name>
</gene>
<evidence type="ECO:0000313" key="23">
    <source>
        <dbReference type="Proteomes" id="UP000310673"/>
    </source>
</evidence>
<evidence type="ECO:0000256" key="5">
    <source>
        <dbReference type="ARBA" id="ARBA00022737"/>
    </source>
</evidence>
<dbReference type="PROSITE" id="PS51371">
    <property type="entry name" value="CBS"/>
    <property type="match status" value="2"/>
</dbReference>
<dbReference type="CDD" id="cd04601">
    <property type="entry name" value="CBS_pair_IMPDH"/>
    <property type="match status" value="1"/>
</dbReference>